<gene>
    <name evidence="2" type="ORF">DFR41_103429</name>
</gene>
<dbReference type="OrthoDB" id="8912054at2"/>
<evidence type="ECO:0000313" key="2">
    <source>
        <dbReference type="EMBL" id="RDI26269.1"/>
    </source>
</evidence>
<evidence type="ECO:0000313" key="3">
    <source>
        <dbReference type="Proteomes" id="UP000255265"/>
    </source>
</evidence>
<feature type="compositionally biased region" description="Basic and acidic residues" evidence="1">
    <location>
        <begin position="16"/>
        <end position="26"/>
    </location>
</feature>
<reference evidence="2 3" key="1">
    <citation type="submission" date="2018-07" db="EMBL/GenBank/DDBJ databases">
        <title>Genomic Encyclopedia of Type Strains, Phase IV (KMG-IV): sequencing the most valuable type-strain genomes for metagenomic binning, comparative biology and taxonomic classification.</title>
        <authorList>
            <person name="Goeker M."/>
        </authorList>
    </citation>
    <scope>NUCLEOTIDE SEQUENCE [LARGE SCALE GENOMIC DNA]</scope>
    <source>
        <strain evidence="2 3">DSM 21352</strain>
    </source>
</reference>
<protein>
    <submittedName>
        <fullName evidence="2">Uncharacterized protein</fullName>
    </submittedName>
</protein>
<proteinExistence type="predicted"/>
<dbReference type="AlphaFoldDB" id="A0A370FKE1"/>
<name>A0A370FKE1_9BURK</name>
<dbReference type="RefSeq" id="WP_017760988.1">
    <property type="nucleotide sequence ID" value="NZ_QQAV01000003.1"/>
</dbReference>
<dbReference type="EMBL" id="QQAV01000003">
    <property type="protein sequence ID" value="RDI26269.1"/>
    <property type="molecule type" value="Genomic_DNA"/>
</dbReference>
<feature type="region of interest" description="Disordered" evidence="1">
    <location>
        <begin position="1"/>
        <end position="80"/>
    </location>
</feature>
<evidence type="ECO:0000256" key="1">
    <source>
        <dbReference type="SAM" id="MobiDB-lite"/>
    </source>
</evidence>
<dbReference type="Proteomes" id="UP000255265">
    <property type="component" value="Unassembled WGS sequence"/>
</dbReference>
<sequence>MSDSARKQGPTTGGREQTRKLEEEGRLAPGGRRRQPAQSQDANLPRPHDPGCHDGEKVPHDREPGAHPAARGRDAPVDVR</sequence>
<keyword evidence="3" id="KW-1185">Reference proteome</keyword>
<feature type="compositionally biased region" description="Basic and acidic residues" evidence="1">
    <location>
        <begin position="46"/>
        <end position="80"/>
    </location>
</feature>
<organism evidence="2 3">
    <name type="scientific">Pseudacidovorax intermedius</name>
    <dbReference type="NCBI Taxonomy" id="433924"/>
    <lineage>
        <taxon>Bacteria</taxon>
        <taxon>Pseudomonadati</taxon>
        <taxon>Pseudomonadota</taxon>
        <taxon>Betaproteobacteria</taxon>
        <taxon>Burkholderiales</taxon>
        <taxon>Comamonadaceae</taxon>
        <taxon>Pseudacidovorax</taxon>
    </lineage>
</organism>
<comment type="caution">
    <text evidence="2">The sequence shown here is derived from an EMBL/GenBank/DDBJ whole genome shotgun (WGS) entry which is preliminary data.</text>
</comment>
<accession>A0A370FKE1</accession>